<dbReference type="Proteomes" id="UP000499080">
    <property type="component" value="Unassembled WGS sequence"/>
</dbReference>
<evidence type="ECO:0000313" key="2">
    <source>
        <dbReference type="EMBL" id="GBN10788.1"/>
    </source>
</evidence>
<accession>A0A4Y2L843</accession>
<evidence type="ECO:0000313" key="3">
    <source>
        <dbReference type="Proteomes" id="UP000499080"/>
    </source>
</evidence>
<dbReference type="AlphaFoldDB" id="A0A4Y2L843"/>
<dbReference type="Pfam" id="PF23055">
    <property type="entry name" value="DUF7041"/>
    <property type="match status" value="1"/>
</dbReference>
<proteinExistence type="predicted"/>
<dbReference type="PANTHER" id="PTHR33327:SF3">
    <property type="entry name" value="RNA-DIRECTED DNA POLYMERASE"/>
    <property type="match status" value="1"/>
</dbReference>
<reference evidence="2 3" key="1">
    <citation type="journal article" date="2019" name="Sci. Rep.">
        <title>Orb-weaving spider Araneus ventricosus genome elucidates the spidroin gene catalogue.</title>
        <authorList>
            <person name="Kono N."/>
            <person name="Nakamura H."/>
            <person name="Ohtoshi R."/>
            <person name="Moran D.A.P."/>
            <person name="Shinohara A."/>
            <person name="Yoshida Y."/>
            <person name="Fujiwara M."/>
            <person name="Mori M."/>
            <person name="Tomita M."/>
            <person name="Arakawa K."/>
        </authorList>
    </citation>
    <scope>NUCLEOTIDE SEQUENCE [LARGE SCALE GENOMIC DNA]</scope>
</reference>
<evidence type="ECO:0000259" key="1">
    <source>
        <dbReference type="Pfam" id="PF23055"/>
    </source>
</evidence>
<name>A0A4Y2L843_ARAVE</name>
<dbReference type="InterPro" id="IPR055469">
    <property type="entry name" value="DUF7041"/>
</dbReference>
<dbReference type="PANTHER" id="PTHR33327">
    <property type="entry name" value="ENDONUCLEASE"/>
    <property type="match status" value="1"/>
</dbReference>
<comment type="caution">
    <text evidence="2">The sequence shown here is derived from an EMBL/GenBank/DDBJ whole genome shotgun (WGS) entry which is preliminary data.</text>
</comment>
<protein>
    <recommendedName>
        <fullName evidence="1">DUF7041 domain-containing protein</fullName>
    </recommendedName>
</protein>
<feature type="domain" description="DUF7041" evidence="1">
    <location>
        <begin position="36"/>
        <end position="104"/>
    </location>
</feature>
<gene>
    <name evidence="2" type="ORF">AVEN_205025_1</name>
</gene>
<keyword evidence="3" id="KW-1185">Reference proteome</keyword>
<sequence>MKYFCCLRNNDGDGKMEFQRFSDSCEVVPSTETKRRVEAQFAINGITSEETKFNYLVAQLESRYIENIWDIIKDTGSQKYSAAKDRLMQTFRESETQQIKRLLTGLELGDMKPSQLLRKMRSLGDSEIYRRRCFKLCG</sequence>
<dbReference type="EMBL" id="BGPR01005505">
    <property type="protein sequence ID" value="GBN10788.1"/>
    <property type="molecule type" value="Genomic_DNA"/>
</dbReference>
<organism evidence="2 3">
    <name type="scientific">Araneus ventricosus</name>
    <name type="common">Orbweaver spider</name>
    <name type="synonym">Epeira ventricosa</name>
    <dbReference type="NCBI Taxonomy" id="182803"/>
    <lineage>
        <taxon>Eukaryota</taxon>
        <taxon>Metazoa</taxon>
        <taxon>Ecdysozoa</taxon>
        <taxon>Arthropoda</taxon>
        <taxon>Chelicerata</taxon>
        <taxon>Arachnida</taxon>
        <taxon>Araneae</taxon>
        <taxon>Araneomorphae</taxon>
        <taxon>Entelegynae</taxon>
        <taxon>Araneoidea</taxon>
        <taxon>Araneidae</taxon>
        <taxon>Araneus</taxon>
    </lineage>
</organism>
<dbReference type="OrthoDB" id="6431310at2759"/>